<dbReference type="InterPro" id="IPR002758">
    <property type="entry name" value="Cation_antiport_E"/>
</dbReference>
<dbReference type="AlphaFoldDB" id="A0A1G6R795"/>
<sequence>MLFAIHLLASAGLSWSLGAGHLGGGLLAFALLYLIARLLGLAVQRLGRYARSLEHGVSFCLWFIAQVFLATYHVAILVLARRVDVEPAVLAYPVSRREVDKVTLLGTLLTLTPGTLALDYDEEQGLLYIHALDARRREDVTETLIELERRLLAWLDAGKAEGVTP</sequence>
<evidence type="ECO:0000256" key="5">
    <source>
        <dbReference type="ARBA" id="ARBA00022989"/>
    </source>
</evidence>
<evidence type="ECO:0000256" key="3">
    <source>
        <dbReference type="ARBA" id="ARBA00022475"/>
    </source>
</evidence>
<keyword evidence="5" id="KW-1133">Transmembrane helix</keyword>
<dbReference type="PANTHER" id="PTHR34584">
    <property type="entry name" value="NA(+)/H(+) ANTIPORTER SUBUNIT E1"/>
    <property type="match status" value="1"/>
</dbReference>
<evidence type="ECO:0000256" key="6">
    <source>
        <dbReference type="ARBA" id="ARBA00023136"/>
    </source>
</evidence>
<keyword evidence="8" id="KW-1185">Reference proteome</keyword>
<evidence type="ECO:0000256" key="2">
    <source>
        <dbReference type="ARBA" id="ARBA00006228"/>
    </source>
</evidence>
<dbReference type="GO" id="GO:0008324">
    <property type="term" value="F:monoatomic cation transmembrane transporter activity"/>
    <property type="evidence" value="ECO:0007669"/>
    <property type="project" value="InterPro"/>
</dbReference>
<organism evidence="7 8">
    <name type="scientific">Ectopseudomonas chengduensis</name>
    <dbReference type="NCBI Taxonomy" id="489632"/>
    <lineage>
        <taxon>Bacteria</taxon>
        <taxon>Pseudomonadati</taxon>
        <taxon>Pseudomonadota</taxon>
        <taxon>Gammaproteobacteria</taxon>
        <taxon>Pseudomonadales</taxon>
        <taxon>Pseudomonadaceae</taxon>
        <taxon>Ectopseudomonas</taxon>
    </lineage>
</organism>
<keyword evidence="3" id="KW-1003">Cell membrane</keyword>
<name>A0A1G6R795_9GAMM</name>
<accession>A0A1G6R795</accession>
<protein>
    <submittedName>
        <fullName evidence="7">Multicomponent Na+:H+ antiporter subunit E</fullName>
    </submittedName>
</protein>
<evidence type="ECO:0000313" key="8">
    <source>
        <dbReference type="Proteomes" id="UP000199467"/>
    </source>
</evidence>
<comment type="subcellular location">
    <subcellularLocation>
        <location evidence="1">Cell membrane</location>
        <topology evidence="1">Multi-pass membrane protein</topology>
    </subcellularLocation>
</comment>
<keyword evidence="4" id="KW-0812">Transmembrane</keyword>
<evidence type="ECO:0000256" key="1">
    <source>
        <dbReference type="ARBA" id="ARBA00004651"/>
    </source>
</evidence>
<gene>
    <name evidence="7" type="ORF">SAMN05216576_10983</name>
</gene>
<proteinExistence type="inferred from homology"/>
<evidence type="ECO:0000256" key="4">
    <source>
        <dbReference type="ARBA" id="ARBA00022692"/>
    </source>
</evidence>
<dbReference type="PANTHER" id="PTHR34584:SF1">
    <property type="entry name" value="NA(+)_H(+) ANTIPORTER SUBUNIT E1"/>
    <property type="match status" value="1"/>
</dbReference>
<dbReference type="Pfam" id="PF01899">
    <property type="entry name" value="MNHE"/>
    <property type="match status" value="1"/>
</dbReference>
<dbReference type="Proteomes" id="UP000199467">
    <property type="component" value="Unassembled WGS sequence"/>
</dbReference>
<dbReference type="GO" id="GO:0005886">
    <property type="term" value="C:plasma membrane"/>
    <property type="evidence" value="ECO:0007669"/>
    <property type="project" value="UniProtKB-SubCell"/>
</dbReference>
<evidence type="ECO:0000313" key="7">
    <source>
        <dbReference type="EMBL" id="SDD00164.1"/>
    </source>
</evidence>
<comment type="similarity">
    <text evidence="2">Belongs to the CPA3 antiporters (TC 2.A.63) subunit E family.</text>
</comment>
<dbReference type="EMBL" id="FMZQ01000009">
    <property type="protein sequence ID" value="SDD00164.1"/>
    <property type="molecule type" value="Genomic_DNA"/>
</dbReference>
<keyword evidence="6" id="KW-0472">Membrane</keyword>
<dbReference type="RefSeq" id="WP_017677809.1">
    <property type="nucleotide sequence ID" value="NZ_FMZQ01000009.1"/>
</dbReference>
<reference evidence="8" key="1">
    <citation type="submission" date="2016-10" db="EMBL/GenBank/DDBJ databases">
        <authorList>
            <person name="Varghese N."/>
            <person name="Submissions S."/>
        </authorList>
    </citation>
    <scope>NUCLEOTIDE SEQUENCE [LARGE SCALE GENOMIC DNA]</scope>
    <source>
        <strain evidence="8">DSM 26382</strain>
    </source>
</reference>